<evidence type="ECO:0000313" key="3">
    <source>
        <dbReference type="Proteomes" id="UP001430193"/>
    </source>
</evidence>
<sequence length="117" mass="12820">MTEQPINHRALRAAAETVRSKLRIAKAGPFFTALCFFLGYQFDHGQYSGVAPDWIPTALYVAGPLIAAALLIPALRVACPKCKGRYCQFSTIYRRASNPPPCACCGFDVEGHIPRYG</sequence>
<gene>
    <name evidence="2" type="ORF">ISS99_07070</name>
</gene>
<feature type="transmembrane region" description="Helical" evidence="1">
    <location>
        <begin position="54"/>
        <end position="75"/>
    </location>
</feature>
<dbReference type="Proteomes" id="UP001430193">
    <property type="component" value="Unassembled WGS sequence"/>
</dbReference>
<name>A0ABS2KEJ4_9GAMM</name>
<accession>A0ABS2KEJ4</accession>
<feature type="transmembrane region" description="Helical" evidence="1">
    <location>
        <begin position="24"/>
        <end position="42"/>
    </location>
</feature>
<keyword evidence="1" id="KW-0472">Membrane</keyword>
<comment type="caution">
    <text evidence="2">The sequence shown here is derived from an EMBL/GenBank/DDBJ whole genome shotgun (WGS) entry which is preliminary data.</text>
</comment>
<reference evidence="2" key="1">
    <citation type="submission" date="2020-10" db="EMBL/GenBank/DDBJ databases">
        <title>Phylogeny of dyella-like bacteria.</title>
        <authorList>
            <person name="Fu J."/>
        </authorList>
    </citation>
    <scope>NUCLEOTIDE SEQUENCE</scope>
    <source>
        <strain evidence="2">DHON07</strain>
    </source>
</reference>
<organism evidence="2 3">
    <name type="scientific">Dyella mobilis</name>
    <dbReference type="NCBI Taxonomy" id="1849582"/>
    <lineage>
        <taxon>Bacteria</taxon>
        <taxon>Pseudomonadati</taxon>
        <taxon>Pseudomonadota</taxon>
        <taxon>Gammaproteobacteria</taxon>
        <taxon>Lysobacterales</taxon>
        <taxon>Rhodanobacteraceae</taxon>
        <taxon>Dyella</taxon>
    </lineage>
</organism>
<keyword evidence="1" id="KW-0812">Transmembrane</keyword>
<evidence type="ECO:0000313" key="2">
    <source>
        <dbReference type="EMBL" id="MBM7129280.1"/>
    </source>
</evidence>
<evidence type="ECO:0000256" key="1">
    <source>
        <dbReference type="SAM" id="Phobius"/>
    </source>
</evidence>
<dbReference type="EMBL" id="JADIKF010000037">
    <property type="protein sequence ID" value="MBM7129280.1"/>
    <property type="molecule type" value="Genomic_DNA"/>
</dbReference>
<proteinExistence type="predicted"/>
<protein>
    <submittedName>
        <fullName evidence="2">Uncharacterized protein</fullName>
    </submittedName>
</protein>
<keyword evidence="3" id="KW-1185">Reference proteome</keyword>
<dbReference type="RefSeq" id="WP_204630892.1">
    <property type="nucleotide sequence ID" value="NZ_BSOC01000004.1"/>
</dbReference>
<keyword evidence="1" id="KW-1133">Transmembrane helix</keyword>